<organism evidence="2 3">
    <name type="scientific">Actinoplanes subglobosus</name>
    <dbReference type="NCBI Taxonomy" id="1547892"/>
    <lineage>
        <taxon>Bacteria</taxon>
        <taxon>Bacillati</taxon>
        <taxon>Actinomycetota</taxon>
        <taxon>Actinomycetes</taxon>
        <taxon>Micromonosporales</taxon>
        <taxon>Micromonosporaceae</taxon>
        <taxon>Actinoplanes</taxon>
    </lineage>
</organism>
<evidence type="ECO:0000313" key="2">
    <source>
        <dbReference type="EMBL" id="MFC4069297.1"/>
    </source>
</evidence>
<name>A0ABV8J220_9ACTN</name>
<evidence type="ECO:0000313" key="3">
    <source>
        <dbReference type="Proteomes" id="UP001595867"/>
    </source>
</evidence>
<reference evidence="3" key="1">
    <citation type="journal article" date="2019" name="Int. J. Syst. Evol. Microbiol.">
        <title>The Global Catalogue of Microorganisms (GCM) 10K type strain sequencing project: providing services to taxonomists for standard genome sequencing and annotation.</title>
        <authorList>
            <consortium name="The Broad Institute Genomics Platform"/>
            <consortium name="The Broad Institute Genome Sequencing Center for Infectious Disease"/>
            <person name="Wu L."/>
            <person name="Ma J."/>
        </authorList>
    </citation>
    <scope>NUCLEOTIDE SEQUENCE [LARGE SCALE GENOMIC DNA]</scope>
    <source>
        <strain evidence="3">TBRC 5832</strain>
    </source>
</reference>
<feature type="region of interest" description="Disordered" evidence="1">
    <location>
        <begin position="1"/>
        <end position="44"/>
    </location>
</feature>
<feature type="compositionally biased region" description="Pro residues" evidence="1">
    <location>
        <begin position="172"/>
        <end position="191"/>
    </location>
</feature>
<keyword evidence="3" id="KW-1185">Reference proteome</keyword>
<gene>
    <name evidence="2" type="ORF">ACFO0C_30615</name>
</gene>
<dbReference type="EMBL" id="JBHSBL010000020">
    <property type="protein sequence ID" value="MFC4069297.1"/>
    <property type="molecule type" value="Genomic_DNA"/>
</dbReference>
<feature type="compositionally biased region" description="Basic residues" evidence="1">
    <location>
        <begin position="1"/>
        <end position="10"/>
    </location>
</feature>
<sequence>MRTPPRRRATPHPVTAARNHNPVTATRNHNPVTATRNHTPVTATRNHTPVTATRNHTPVTATRNHTPVTAARNHTPVAAARNHTPVAAARNHTPVAAARNHTPVAAARNHTPVIAGRGGHQPAPCRSGAAAAWTTAPDRRSCAGSRHGEDGRSRSTIVDGHRRPSRLADLPPSHPADLPPSRLPSPHPPVSPTSKQTVGSAPMPERSAGTACKPRQSRWSTSPGSHAEQCGKGRQLTGAVLERGPGETSRRR</sequence>
<feature type="compositionally biased region" description="Basic and acidic residues" evidence="1">
    <location>
        <begin position="137"/>
        <end position="153"/>
    </location>
</feature>
<dbReference type="Proteomes" id="UP001595867">
    <property type="component" value="Unassembled WGS sequence"/>
</dbReference>
<feature type="region of interest" description="Disordered" evidence="1">
    <location>
        <begin position="117"/>
        <end position="252"/>
    </location>
</feature>
<accession>A0ABV8J220</accession>
<evidence type="ECO:0000256" key="1">
    <source>
        <dbReference type="SAM" id="MobiDB-lite"/>
    </source>
</evidence>
<feature type="compositionally biased region" description="Polar residues" evidence="1">
    <location>
        <begin position="21"/>
        <end position="44"/>
    </location>
</feature>
<protein>
    <submittedName>
        <fullName evidence="2">DUF4573 domain-containing protein</fullName>
    </submittedName>
</protein>
<comment type="caution">
    <text evidence="2">The sequence shown here is derived from an EMBL/GenBank/DDBJ whole genome shotgun (WGS) entry which is preliminary data.</text>
</comment>
<dbReference type="RefSeq" id="WP_378070493.1">
    <property type="nucleotide sequence ID" value="NZ_JBHSBL010000020.1"/>
</dbReference>
<proteinExistence type="predicted"/>